<comment type="caution">
    <text evidence="1">The sequence shown here is derived from an EMBL/GenBank/DDBJ whole genome shotgun (WGS) entry which is preliminary data.</text>
</comment>
<protein>
    <submittedName>
        <fullName evidence="1">Uncharacterized protein</fullName>
    </submittedName>
</protein>
<accession>A0A2K3JV99</accession>
<gene>
    <name evidence="1" type="ORF">L195_g050651</name>
</gene>
<name>A0A2K3JV99_TRIPR</name>
<reference evidence="1 2" key="1">
    <citation type="journal article" date="2014" name="Am. J. Bot.">
        <title>Genome assembly and annotation for red clover (Trifolium pratense; Fabaceae).</title>
        <authorList>
            <person name="Istvanek J."/>
            <person name="Jaros M."/>
            <person name="Krenek A."/>
            <person name="Repkova J."/>
        </authorList>
    </citation>
    <scope>NUCLEOTIDE SEQUENCE [LARGE SCALE GENOMIC DNA]</scope>
    <source>
        <strain evidence="2">cv. Tatra</strain>
        <tissue evidence="1">Young leaves</tissue>
    </source>
</reference>
<proteinExistence type="predicted"/>
<evidence type="ECO:0000313" key="1">
    <source>
        <dbReference type="EMBL" id="PNX57926.1"/>
    </source>
</evidence>
<dbReference type="AlphaFoldDB" id="A0A2K3JV99"/>
<organism evidence="1 2">
    <name type="scientific">Trifolium pratense</name>
    <name type="common">Red clover</name>
    <dbReference type="NCBI Taxonomy" id="57577"/>
    <lineage>
        <taxon>Eukaryota</taxon>
        <taxon>Viridiplantae</taxon>
        <taxon>Streptophyta</taxon>
        <taxon>Embryophyta</taxon>
        <taxon>Tracheophyta</taxon>
        <taxon>Spermatophyta</taxon>
        <taxon>Magnoliopsida</taxon>
        <taxon>eudicotyledons</taxon>
        <taxon>Gunneridae</taxon>
        <taxon>Pentapetalae</taxon>
        <taxon>rosids</taxon>
        <taxon>fabids</taxon>
        <taxon>Fabales</taxon>
        <taxon>Fabaceae</taxon>
        <taxon>Papilionoideae</taxon>
        <taxon>50 kb inversion clade</taxon>
        <taxon>NPAAA clade</taxon>
        <taxon>Hologalegina</taxon>
        <taxon>IRL clade</taxon>
        <taxon>Trifolieae</taxon>
        <taxon>Trifolium</taxon>
    </lineage>
</organism>
<dbReference type="EMBL" id="ASHM01077485">
    <property type="protein sequence ID" value="PNX57926.1"/>
    <property type="molecule type" value="Genomic_DNA"/>
</dbReference>
<reference evidence="1 2" key="2">
    <citation type="journal article" date="2017" name="Front. Plant Sci.">
        <title>Gene Classification and Mining of Molecular Markers Useful in Red Clover (Trifolium pratense) Breeding.</title>
        <authorList>
            <person name="Istvanek J."/>
            <person name="Dluhosova J."/>
            <person name="Dluhos P."/>
            <person name="Patkova L."/>
            <person name="Nedelnik J."/>
            <person name="Repkova J."/>
        </authorList>
    </citation>
    <scope>NUCLEOTIDE SEQUENCE [LARGE SCALE GENOMIC DNA]</scope>
    <source>
        <strain evidence="2">cv. Tatra</strain>
        <tissue evidence="1">Young leaves</tissue>
    </source>
</reference>
<dbReference type="Proteomes" id="UP000236291">
    <property type="component" value="Unassembled WGS sequence"/>
</dbReference>
<feature type="non-terminal residue" evidence="1">
    <location>
        <position position="23"/>
    </location>
</feature>
<evidence type="ECO:0000313" key="2">
    <source>
        <dbReference type="Proteomes" id="UP000236291"/>
    </source>
</evidence>
<sequence length="23" mass="2503">MAVVAGARKPPSFRVVREIYGAQ</sequence>